<accession>A0ABD3M421</accession>
<evidence type="ECO:0000313" key="2">
    <source>
        <dbReference type="EMBL" id="KAL3758734.1"/>
    </source>
</evidence>
<dbReference type="EMBL" id="JALLBG020000226">
    <property type="protein sequence ID" value="KAL3758734.1"/>
    <property type="molecule type" value="Genomic_DNA"/>
</dbReference>
<reference evidence="2 3" key="1">
    <citation type="submission" date="2024-10" db="EMBL/GenBank/DDBJ databases">
        <title>Updated reference genomes for cyclostephanoid diatoms.</title>
        <authorList>
            <person name="Roberts W.R."/>
            <person name="Alverson A.J."/>
        </authorList>
    </citation>
    <scope>NUCLEOTIDE SEQUENCE [LARGE SCALE GENOMIC DNA]</scope>
    <source>
        <strain evidence="2 3">AJA232-27</strain>
    </source>
</reference>
<keyword evidence="3" id="KW-1185">Reference proteome</keyword>
<feature type="compositionally biased region" description="Low complexity" evidence="1">
    <location>
        <begin position="54"/>
        <end position="70"/>
    </location>
</feature>
<gene>
    <name evidence="2" type="ORF">ACHAWU_001461</name>
</gene>
<evidence type="ECO:0000313" key="3">
    <source>
        <dbReference type="Proteomes" id="UP001530293"/>
    </source>
</evidence>
<evidence type="ECO:0000256" key="1">
    <source>
        <dbReference type="SAM" id="MobiDB-lite"/>
    </source>
</evidence>
<organism evidence="2 3">
    <name type="scientific">Discostella pseudostelligera</name>
    <dbReference type="NCBI Taxonomy" id="259834"/>
    <lineage>
        <taxon>Eukaryota</taxon>
        <taxon>Sar</taxon>
        <taxon>Stramenopiles</taxon>
        <taxon>Ochrophyta</taxon>
        <taxon>Bacillariophyta</taxon>
        <taxon>Coscinodiscophyceae</taxon>
        <taxon>Thalassiosirophycidae</taxon>
        <taxon>Stephanodiscales</taxon>
        <taxon>Stephanodiscaceae</taxon>
        <taxon>Discostella</taxon>
    </lineage>
</organism>
<dbReference type="Proteomes" id="UP001530293">
    <property type="component" value="Unassembled WGS sequence"/>
</dbReference>
<feature type="compositionally biased region" description="Acidic residues" evidence="1">
    <location>
        <begin position="90"/>
        <end position="102"/>
    </location>
</feature>
<sequence>MKTMMSGNRRSSSTPQINHPFLLLIVAIIFLNTGSAFIPSSLRIVSATTTMTTTTTTTGTGGANPTATQTSKPPLLAEVDGGGGGSSNSNDDEDRETSENQDDQPLQLPEATNDPSIPSIKLGESIRFEEMGPVIINADGTTRRIDNWDQMTKSEQEVAWRRIAKRNEERRKALLEEQQQEKQQSEKEG</sequence>
<protein>
    <submittedName>
        <fullName evidence="2">Uncharacterized protein</fullName>
    </submittedName>
</protein>
<feature type="region of interest" description="Disordered" evidence="1">
    <location>
        <begin position="54"/>
        <end position="119"/>
    </location>
</feature>
<comment type="caution">
    <text evidence="2">The sequence shown here is derived from an EMBL/GenBank/DDBJ whole genome shotgun (WGS) entry which is preliminary data.</text>
</comment>
<name>A0ABD3M421_9STRA</name>
<dbReference type="AlphaFoldDB" id="A0ABD3M421"/>
<dbReference type="PANTHER" id="PTHR39474:SF1">
    <property type="entry name" value="FUNGAL SPECIFIC TRANSCRIPTION FACTOR"/>
    <property type="match status" value="1"/>
</dbReference>
<proteinExistence type="predicted"/>
<dbReference type="PANTHER" id="PTHR39474">
    <property type="entry name" value="UNNAMED PRODUCT"/>
    <property type="match status" value="1"/>
</dbReference>